<accession>A0A1Z4KWU9</accession>
<evidence type="ECO:0000313" key="2">
    <source>
        <dbReference type="Proteomes" id="UP000217507"/>
    </source>
</evidence>
<gene>
    <name evidence="1" type="ORF">NIES23_63080</name>
</gene>
<organism evidence="1 2">
    <name type="scientific">Trichormus variabilis NIES-23</name>
    <dbReference type="NCBI Taxonomy" id="1973479"/>
    <lineage>
        <taxon>Bacteria</taxon>
        <taxon>Bacillati</taxon>
        <taxon>Cyanobacteriota</taxon>
        <taxon>Cyanophyceae</taxon>
        <taxon>Nostocales</taxon>
        <taxon>Nostocaceae</taxon>
        <taxon>Trichormus</taxon>
    </lineage>
</organism>
<name>A0A1Z4KWU9_ANAVA</name>
<dbReference type="Proteomes" id="UP000217507">
    <property type="component" value="Plasmid Plasmid4 dna"/>
</dbReference>
<geneLocation type="plasmid" evidence="1">
    <name>plasmid4</name>
</geneLocation>
<proteinExistence type="predicted"/>
<protein>
    <submittedName>
        <fullName evidence="1">Uncharacterized protein</fullName>
    </submittedName>
</protein>
<evidence type="ECO:0000313" key="1">
    <source>
        <dbReference type="EMBL" id="BAY73456.1"/>
    </source>
</evidence>
<reference evidence="1 2" key="1">
    <citation type="submission" date="2017-06" db="EMBL/GenBank/DDBJ databases">
        <title>Genome sequencing of cyanobaciteial culture collection at National Institute for Environmental Studies (NIES).</title>
        <authorList>
            <person name="Hirose Y."/>
            <person name="Shimura Y."/>
            <person name="Fujisawa T."/>
            <person name="Nakamura Y."/>
            <person name="Kawachi M."/>
        </authorList>
    </citation>
    <scope>NUCLEOTIDE SEQUENCE [LARGE SCALE GENOMIC DNA]</scope>
    <source>
        <strain evidence="1 2">NIES-23</strain>
        <plasmid evidence="2">Plasmid Plasmid4 dna</plasmid>
    </source>
</reference>
<dbReference type="AlphaFoldDB" id="A0A1Z4KWU9"/>
<dbReference type="EMBL" id="AP018220">
    <property type="protein sequence ID" value="BAY73456.1"/>
    <property type="molecule type" value="Genomic_DNA"/>
</dbReference>
<keyword evidence="1" id="KW-0614">Plasmid</keyword>
<sequence length="135" mass="15841">MIKEYEVILREKIQQLLDCYDSSQTECDGMTRICHTVLTNHGIEHQPMIGVLIRQNQEIEPHFWIDLASGERIDYRAKMWLQGENIPHGIFYPQDFPDVIYTGEPIELEVLSPVVFEILTLKIDYEKFQQGQAPY</sequence>